<dbReference type="Proteomes" id="UP000245048">
    <property type="component" value="Unassembled WGS sequence"/>
</dbReference>
<comment type="caution">
    <text evidence="3">The sequence shown here is derived from an EMBL/GenBank/DDBJ whole genome shotgun (WGS) entry which is preliminary data.</text>
</comment>
<evidence type="ECO:0000259" key="2">
    <source>
        <dbReference type="Pfam" id="PF07883"/>
    </source>
</evidence>
<dbReference type="InterPro" id="IPR013096">
    <property type="entry name" value="Cupin_2"/>
</dbReference>
<dbReference type="InterPro" id="IPR011051">
    <property type="entry name" value="RmlC_Cupin_sf"/>
</dbReference>
<protein>
    <submittedName>
        <fullName evidence="3">Cupin</fullName>
    </submittedName>
</protein>
<keyword evidence="1" id="KW-0732">Signal</keyword>
<dbReference type="Pfam" id="PF07883">
    <property type="entry name" value="Cupin_2"/>
    <property type="match status" value="1"/>
</dbReference>
<gene>
    <name evidence="3" type="ORF">CR165_17735</name>
</gene>
<organism evidence="3 4">
    <name type="scientific">Teichococcus aestuarii</name>
    <dbReference type="NCBI Taxonomy" id="568898"/>
    <lineage>
        <taxon>Bacteria</taxon>
        <taxon>Pseudomonadati</taxon>
        <taxon>Pseudomonadota</taxon>
        <taxon>Alphaproteobacteria</taxon>
        <taxon>Acetobacterales</taxon>
        <taxon>Roseomonadaceae</taxon>
        <taxon>Roseomonas</taxon>
    </lineage>
</organism>
<accession>A0A2U1V0P1</accession>
<keyword evidence="4" id="KW-1185">Reference proteome</keyword>
<dbReference type="Gene3D" id="2.60.120.10">
    <property type="entry name" value="Jelly Rolls"/>
    <property type="match status" value="1"/>
</dbReference>
<dbReference type="PROSITE" id="PS51257">
    <property type="entry name" value="PROKAR_LIPOPROTEIN"/>
    <property type="match status" value="1"/>
</dbReference>
<dbReference type="OrthoDB" id="287220at2"/>
<feature type="domain" description="Cupin type-2" evidence="2">
    <location>
        <begin position="65"/>
        <end position="133"/>
    </location>
</feature>
<dbReference type="RefSeq" id="WP_109518282.1">
    <property type="nucleotide sequence ID" value="NZ_PDOA01000014.1"/>
</dbReference>
<dbReference type="SUPFAM" id="SSF51182">
    <property type="entry name" value="RmlC-like cupins"/>
    <property type="match status" value="1"/>
</dbReference>
<evidence type="ECO:0000256" key="1">
    <source>
        <dbReference type="SAM" id="SignalP"/>
    </source>
</evidence>
<sequence length="147" mass="15885">MRPASIRGLSLVAATLLPALALSACAQAPADPPKPKVTEIYRGSTTALGQKLRFPRQDGTLVASIYEIPPGARLPVHRHPQQRLAYVLAGRLRVGTPEGRGWEYGPGEIVVEMLDHWHSGETLGTEAVRLLVIDQTEGDTANVELHP</sequence>
<reference evidence="4" key="1">
    <citation type="submission" date="2017-10" db="EMBL/GenBank/DDBJ databases">
        <authorList>
            <person name="Toshchakov S.V."/>
            <person name="Goeva M.A."/>
        </authorList>
    </citation>
    <scope>NUCLEOTIDE SEQUENCE [LARGE SCALE GENOMIC DNA]</scope>
    <source>
        <strain evidence="4">JR1/69-1-13</strain>
    </source>
</reference>
<evidence type="ECO:0000313" key="3">
    <source>
        <dbReference type="EMBL" id="PWC27464.1"/>
    </source>
</evidence>
<dbReference type="CDD" id="cd02236">
    <property type="entry name" value="cupin_CV2614-like"/>
    <property type="match status" value="1"/>
</dbReference>
<dbReference type="InterPro" id="IPR014710">
    <property type="entry name" value="RmlC-like_jellyroll"/>
</dbReference>
<feature type="signal peptide" evidence="1">
    <location>
        <begin position="1"/>
        <end position="26"/>
    </location>
</feature>
<proteinExistence type="predicted"/>
<feature type="chain" id="PRO_5015415711" evidence="1">
    <location>
        <begin position="27"/>
        <end position="147"/>
    </location>
</feature>
<dbReference type="AlphaFoldDB" id="A0A2U1V0P1"/>
<name>A0A2U1V0P1_9PROT</name>
<evidence type="ECO:0000313" key="4">
    <source>
        <dbReference type="Proteomes" id="UP000245048"/>
    </source>
</evidence>
<dbReference type="EMBL" id="PDOA01000014">
    <property type="protein sequence ID" value="PWC27464.1"/>
    <property type="molecule type" value="Genomic_DNA"/>
</dbReference>